<dbReference type="STRING" id="1407499.HHUB_3664"/>
<dbReference type="InterPro" id="IPR020846">
    <property type="entry name" value="MFS_dom"/>
</dbReference>
<dbReference type="GO" id="GO:0022857">
    <property type="term" value="F:transmembrane transporter activity"/>
    <property type="evidence" value="ECO:0007669"/>
    <property type="project" value="InterPro"/>
</dbReference>
<keyword evidence="1" id="KW-1133">Transmembrane helix</keyword>
<evidence type="ECO:0000313" key="4">
    <source>
        <dbReference type="Proteomes" id="UP000066737"/>
    </source>
</evidence>
<dbReference type="InterPro" id="IPR011701">
    <property type="entry name" value="MFS"/>
</dbReference>
<dbReference type="Gene3D" id="1.20.1250.20">
    <property type="entry name" value="MFS general substrate transporter like domains"/>
    <property type="match status" value="2"/>
</dbReference>
<accession>A0A0U5HA83</accession>
<dbReference type="OrthoDB" id="343229at2157"/>
<evidence type="ECO:0000259" key="2">
    <source>
        <dbReference type="PROSITE" id="PS50850"/>
    </source>
</evidence>
<feature type="transmembrane region" description="Helical" evidence="1">
    <location>
        <begin position="72"/>
        <end position="92"/>
    </location>
</feature>
<feature type="transmembrane region" description="Helical" evidence="1">
    <location>
        <begin position="235"/>
        <end position="256"/>
    </location>
</feature>
<dbReference type="Pfam" id="PF07690">
    <property type="entry name" value="MFS_1"/>
    <property type="match status" value="1"/>
</dbReference>
<dbReference type="SUPFAM" id="SSF103473">
    <property type="entry name" value="MFS general substrate transporter"/>
    <property type="match status" value="1"/>
</dbReference>
<dbReference type="KEGG" id="hhb:Hhub_3664"/>
<feature type="transmembrane region" description="Helical" evidence="1">
    <location>
        <begin position="134"/>
        <end position="154"/>
    </location>
</feature>
<reference evidence="4" key="1">
    <citation type="journal article" date="2016" name="Environ. Microbiol.">
        <title>The complete genome of a viable archaeum isolated from 123-million-year-old rock salt.</title>
        <authorList>
            <person name="Jaakkola S.T."/>
            <person name="Pfeiffer F."/>
            <person name="Ravantti J.J."/>
            <person name="Guo Q."/>
            <person name="Liu Y."/>
            <person name="Chen X."/>
            <person name="Ma H."/>
            <person name="Yang C."/>
            <person name="Oksanen H.M."/>
            <person name="Bamford D.H."/>
        </authorList>
    </citation>
    <scope>NUCLEOTIDE SEQUENCE</scope>
    <source>
        <strain evidence="4">JI20-1</strain>
    </source>
</reference>
<dbReference type="Proteomes" id="UP000066737">
    <property type="component" value="Chromosome I"/>
</dbReference>
<dbReference type="GeneID" id="26660255"/>
<feature type="transmembrane region" description="Helical" evidence="1">
    <location>
        <begin position="160"/>
        <end position="179"/>
    </location>
</feature>
<feature type="transmembrane region" description="Helical" evidence="1">
    <location>
        <begin position="208"/>
        <end position="229"/>
    </location>
</feature>
<evidence type="ECO:0000313" key="3">
    <source>
        <dbReference type="EMBL" id="CQH62164.1"/>
    </source>
</evidence>
<dbReference type="AlphaFoldDB" id="A0A0U5HA83"/>
<gene>
    <name evidence="3" type="ORF">HHUB_3664</name>
</gene>
<dbReference type="RefSeq" id="WP_059057974.1">
    <property type="nucleotide sequence ID" value="NZ_CEML01000001.1"/>
</dbReference>
<dbReference type="PROSITE" id="PS50850">
    <property type="entry name" value="MFS"/>
    <property type="match status" value="1"/>
</dbReference>
<feature type="transmembrane region" description="Helical" evidence="1">
    <location>
        <begin position="268"/>
        <end position="288"/>
    </location>
</feature>
<keyword evidence="4" id="KW-1185">Reference proteome</keyword>
<feature type="domain" description="Major facilitator superfamily (MFS) profile" evidence="2">
    <location>
        <begin position="203"/>
        <end position="384"/>
    </location>
</feature>
<dbReference type="EMBL" id="LN831302">
    <property type="protein sequence ID" value="CQH62164.1"/>
    <property type="molecule type" value="Genomic_DNA"/>
</dbReference>
<dbReference type="GO" id="GO:0005886">
    <property type="term" value="C:plasma membrane"/>
    <property type="evidence" value="ECO:0007669"/>
    <property type="project" value="TreeGrafter"/>
</dbReference>
<dbReference type="InterPro" id="IPR036259">
    <property type="entry name" value="MFS_trans_sf"/>
</dbReference>
<proteinExistence type="predicted"/>
<dbReference type="PANTHER" id="PTHR23521">
    <property type="entry name" value="TRANSPORTER MFS SUPERFAMILY"/>
    <property type="match status" value="1"/>
</dbReference>
<feature type="transmembrane region" description="Helical" evidence="1">
    <location>
        <begin position="329"/>
        <end position="350"/>
    </location>
</feature>
<evidence type="ECO:0000256" key="1">
    <source>
        <dbReference type="SAM" id="Phobius"/>
    </source>
</evidence>
<protein>
    <submittedName>
        <fullName evidence="3">Major facilitator superfamily transport protein</fullName>
    </submittedName>
</protein>
<keyword evidence="1" id="KW-0812">Transmembrane</keyword>
<feature type="transmembrane region" description="Helical" evidence="1">
    <location>
        <begin position="45"/>
        <end position="65"/>
    </location>
</feature>
<keyword evidence="1" id="KW-0472">Membrane</keyword>
<organism evidence="3 4">
    <name type="scientific">Halobacterium hubeiense</name>
    <dbReference type="NCBI Taxonomy" id="1407499"/>
    <lineage>
        <taxon>Archaea</taxon>
        <taxon>Methanobacteriati</taxon>
        <taxon>Methanobacteriota</taxon>
        <taxon>Stenosarchaea group</taxon>
        <taxon>Halobacteria</taxon>
        <taxon>Halobacteriales</taxon>
        <taxon>Halobacteriaceae</taxon>
        <taxon>Halobacterium</taxon>
    </lineage>
</organism>
<feature type="transmembrane region" description="Helical" evidence="1">
    <location>
        <begin position="294"/>
        <end position="317"/>
    </location>
</feature>
<dbReference type="PANTHER" id="PTHR23521:SF2">
    <property type="entry name" value="TRANSPORTER MFS SUPERFAMILY"/>
    <property type="match status" value="1"/>
</dbReference>
<name>A0A0U5HA83_9EURY</name>
<sequence length="384" mass="38929">MVRRERAALAGVVFAVLFAQVLLYPGAADLVAAFGAEDPDTGSRWFLAAEFAAFVAFAGVWGVASDRAGRRVPFIAAGALGGSLGYAALAVLDVDFGTVLVLRAAQGAATIGAFSLAMTMLMDLSDDHGKDMGAAGIAIGSGTALGAPVGGRLTELDPKLPLVVGCLALAVAGVAALRVPDRAPGGHGESLRAGLQVLRNRPTLSVPFAFGFIDRFTAGFFALVGSLYFRQAFGLDAGAVGLTLALFFAPFALLQYPFGRLSDRIGRTVPIAAGSATYGLVVVGIGLAPHVRLAQGGMVVVGVLGALMSPATMALVTDLAGEDERGVSMGGFNVAGSLGFLTGIVGGGWVAEQYDFTTAFVLAGGAELLLAALALPALLRLDEA</sequence>
<feature type="transmembrane region" description="Helical" evidence="1">
    <location>
        <begin position="356"/>
        <end position="379"/>
    </location>
</feature>